<comment type="caution">
    <text evidence="2">The sequence shown here is derived from an EMBL/GenBank/DDBJ whole genome shotgun (WGS) entry which is preliminary data.</text>
</comment>
<proteinExistence type="predicted"/>
<keyword evidence="3" id="KW-1185">Reference proteome</keyword>
<feature type="region of interest" description="Disordered" evidence="1">
    <location>
        <begin position="1"/>
        <end position="42"/>
    </location>
</feature>
<dbReference type="AlphaFoldDB" id="A0A4Z2HW76"/>
<dbReference type="Proteomes" id="UP000314294">
    <property type="component" value="Unassembled WGS sequence"/>
</dbReference>
<protein>
    <submittedName>
        <fullName evidence="2">Uncharacterized protein</fullName>
    </submittedName>
</protein>
<gene>
    <name evidence="2" type="ORF">EYF80_019606</name>
</gene>
<accession>A0A4Z2HW76</accession>
<evidence type="ECO:0000313" key="2">
    <source>
        <dbReference type="EMBL" id="TNN70106.1"/>
    </source>
</evidence>
<sequence>MLSVKPQGGSQGGLRWRGSEEMDREDGRSTNASSNTTAMVRPKLLVQGETALARDAMLSPQLCVAHSAACRTTRTNPRELHLHSPESLSTSPGCAATVSDSCPLLLRGAAARSVPDKEPYSSGAPSTLPVSRPCFSIWAISTSSSAGPLRHCESESDSSAGHGFSPRETVRSDSGSPVSGDSKVT</sequence>
<feature type="compositionally biased region" description="Polar residues" evidence="1">
    <location>
        <begin position="29"/>
        <end position="38"/>
    </location>
</feature>
<evidence type="ECO:0000313" key="3">
    <source>
        <dbReference type="Proteomes" id="UP000314294"/>
    </source>
</evidence>
<name>A0A4Z2HW76_9TELE</name>
<feature type="compositionally biased region" description="Basic and acidic residues" evidence="1">
    <location>
        <begin position="17"/>
        <end position="28"/>
    </location>
</feature>
<reference evidence="2 3" key="1">
    <citation type="submission" date="2019-03" db="EMBL/GenBank/DDBJ databases">
        <title>First draft genome of Liparis tanakae, snailfish: a comprehensive survey of snailfish specific genes.</title>
        <authorList>
            <person name="Kim W."/>
            <person name="Song I."/>
            <person name="Jeong J.-H."/>
            <person name="Kim D."/>
            <person name="Kim S."/>
            <person name="Ryu S."/>
            <person name="Song J.Y."/>
            <person name="Lee S.K."/>
        </authorList>
    </citation>
    <scope>NUCLEOTIDE SEQUENCE [LARGE SCALE GENOMIC DNA]</scope>
    <source>
        <tissue evidence="2">Muscle</tissue>
    </source>
</reference>
<dbReference type="EMBL" id="SRLO01000167">
    <property type="protein sequence ID" value="TNN70106.1"/>
    <property type="molecule type" value="Genomic_DNA"/>
</dbReference>
<feature type="region of interest" description="Disordered" evidence="1">
    <location>
        <begin position="144"/>
        <end position="185"/>
    </location>
</feature>
<organism evidence="2 3">
    <name type="scientific">Liparis tanakae</name>
    <name type="common">Tanaka's snailfish</name>
    <dbReference type="NCBI Taxonomy" id="230148"/>
    <lineage>
        <taxon>Eukaryota</taxon>
        <taxon>Metazoa</taxon>
        <taxon>Chordata</taxon>
        <taxon>Craniata</taxon>
        <taxon>Vertebrata</taxon>
        <taxon>Euteleostomi</taxon>
        <taxon>Actinopterygii</taxon>
        <taxon>Neopterygii</taxon>
        <taxon>Teleostei</taxon>
        <taxon>Neoteleostei</taxon>
        <taxon>Acanthomorphata</taxon>
        <taxon>Eupercaria</taxon>
        <taxon>Perciformes</taxon>
        <taxon>Cottioidei</taxon>
        <taxon>Cottales</taxon>
        <taxon>Liparidae</taxon>
        <taxon>Liparis</taxon>
    </lineage>
</organism>
<evidence type="ECO:0000256" key="1">
    <source>
        <dbReference type="SAM" id="MobiDB-lite"/>
    </source>
</evidence>